<evidence type="ECO:0000313" key="1">
    <source>
        <dbReference type="EMBL" id="GFR40781.1"/>
    </source>
</evidence>
<proteinExistence type="predicted"/>
<gene>
    <name evidence="1" type="ORF">Agub_g1395</name>
</gene>
<evidence type="ECO:0000313" key="2">
    <source>
        <dbReference type="Proteomes" id="UP001054857"/>
    </source>
</evidence>
<feature type="non-terminal residue" evidence="1">
    <location>
        <position position="1"/>
    </location>
</feature>
<protein>
    <submittedName>
        <fullName evidence="1">Uncharacterized protein</fullName>
    </submittedName>
</protein>
<sequence length="315" mass="34637">MQTPMQCLVSLFEDASARGCMSSLRVPQGLRRKIQESLRESFVTFDPGFWVAVVGLHRLAAELLVSKPGEDGWSSRILHDTGKLILNLCSINCEEARCIAYKVALALLEGDLLHAAARLFAKIYSGIDDVAKPDEALVGAMISCAHCAGVLLGMLEGTEGSVPKDLFLRYAGALHTSHVLEHMSRALLAVVKHARSQESQRLTFMSKGSLAKILRASLGGILRPWMEQGPRYLSSPGWMVEERDLQAALYKLCVQLSEPCLQFILGWLVTTERLSLAGGEGPRYGLPEELLTQHEWQIERDLGTRLLLESLASVA</sequence>
<dbReference type="Proteomes" id="UP001054857">
    <property type="component" value="Unassembled WGS sequence"/>
</dbReference>
<reference evidence="1 2" key="1">
    <citation type="journal article" date="2021" name="Sci. Rep.">
        <title>Genome sequencing of the multicellular alga Astrephomene provides insights into convergent evolution of germ-soma differentiation.</title>
        <authorList>
            <person name="Yamashita S."/>
            <person name="Yamamoto K."/>
            <person name="Matsuzaki R."/>
            <person name="Suzuki S."/>
            <person name="Yamaguchi H."/>
            <person name="Hirooka S."/>
            <person name="Minakuchi Y."/>
            <person name="Miyagishima S."/>
            <person name="Kawachi M."/>
            <person name="Toyoda A."/>
            <person name="Nozaki H."/>
        </authorList>
    </citation>
    <scope>NUCLEOTIDE SEQUENCE [LARGE SCALE GENOMIC DNA]</scope>
    <source>
        <strain evidence="1 2">NIES-4017</strain>
    </source>
</reference>
<comment type="caution">
    <text evidence="1">The sequence shown here is derived from an EMBL/GenBank/DDBJ whole genome shotgun (WGS) entry which is preliminary data.</text>
</comment>
<keyword evidence="2" id="KW-1185">Reference proteome</keyword>
<name>A0AAD3DFB6_9CHLO</name>
<dbReference type="EMBL" id="BMAR01000001">
    <property type="protein sequence ID" value="GFR40781.1"/>
    <property type="molecule type" value="Genomic_DNA"/>
</dbReference>
<accession>A0AAD3DFB6</accession>
<dbReference type="AlphaFoldDB" id="A0AAD3DFB6"/>
<organism evidence="1 2">
    <name type="scientific">Astrephomene gubernaculifera</name>
    <dbReference type="NCBI Taxonomy" id="47775"/>
    <lineage>
        <taxon>Eukaryota</taxon>
        <taxon>Viridiplantae</taxon>
        <taxon>Chlorophyta</taxon>
        <taxon>core chlorophytes</taxon>
        <taxon>Chlorophyceae</taxon>
        <taxon>CS clade</taxon>
        <taxon>Chlamydomonadales</taxon>
        <taxon>Astrephomenaceae</taxon>
        <taxon>Astrephomene</taxon>
    </lineage>
</organism>